<keyword evidence="3" id="KW-1185">Reference proteome</keyword>
<gene>
    <name evidence="2" type="ORF">BP5796_13033</name>
</gene>
<dbReference type="PANTHER" id="PTHR43149:SF1">
    <property type="entry name" value="DELTA(3,5)-DELTA(2,4)-DIENOYL-COA ISOMERASE, MITOCHONDRIAL"/>
    <property type="match status" value="1"/>
</dbReference>
<name>A0A3D8Q571_9HELO</name>
<dbReference type="Proteomes" id="UP000256328">
    <property type="component" value="Unassembled WGS sequence"/>
</dbReference>
<organism evidence="2 3">
    <name type="scientific">Coleophoma crateriformis</name>
    <dbReference type="NCBI Taxonomy" id="565419"/>
    <lineage>
        <taxon>Eukaryota</taxon>
        <taxon>Fungi</taxon>
        <taxon>Dikarya</taxon>
        <taxon>Ascomycota</taxon>
        <taxon>Pezizomycotina</taxon>
        <taxon>Leotiomycetes</taxon>
        <taxon>Helotiales</taxon>
        <taxon>Dermateaceae</taxon>
        <taxon>Coleophoma</taxon>
    </lineage>
</organism>
<dbReference type="Gene3D" id="3.90.226.10">
    <property type="entry name" value="2-enoyl-CoA Hydratase, Chain A, domain 1"/>
    <property type="match status" value="1"/>
</dbReference>
<dbReference type="InterPro" id="IPR045002">
    <property type="entry name" value="Ech1-like"/>
</dbReference>
<evidence type="ECO:0000313" key="2">
    <source>
        <dbReference type="EMBL" id="RDW56966.1"/>
    </source>
</evidence>
<evidence type="ECO:0000256" key="1">
    <source>
        <dbReference type="ARBA" id="ARBA00005254"/>
    </source>
</evidence>
<proteinExistence type="inferred from homology"/>
<dbReference type="GO" id="GO:0051750">
    <property type="term" value="F:delta(3,5)-delta(2,4)-dienoyl-CoA isomerase activity"/>
    <property type="evidence" value="ECO:0007669"/>
    <property type="project" value="TreeGrafter"/>
</dbReference>
<comment type="caution">
    <text evidence="2">The sequence shown here is derived from an EMBL/GenBank/DDBJ whole genome shotgun (WGS) entry which is preliminary data.</text>
</comment>
<comment type="similarity">
    <text evidence="1">Belongs to the enoyl-CoA hydratase/isomerase family.</text>
</comment>
<protein>
    <submittedName>
        <fullName evidence="2">Uncharacterized protein</fullName>
    </submittedName>
</protein>
<accession>A0A3D8Q571</accession>
<dbReference type="InterPro" id="IPR029045">
    <property type="entry name" value="ClpP/crotonase-like_dom_sf"/>
</dbReference>
<dbReference type="OrthoDB" id="14970at2759"/>
<dbReference type="AlphaFoldDB" id="A0A3D8Q571"/>
<reference evidence="2 3" key="1">
    <citation type="journal article" date="2018" name="IMA Fungus">
        <title>IMA Genome-F 9: Draft genome sequence of Annulohypoxylon stygium, Aspergillus mulundensis, Berkeleyomyces basicola (syn. Thielaviopsis basicola), Ceratocystis smalleyi, two Cercospora beticola strains, Coleophoma cylindrospora, Fusarium fracticaudum, Phialophora cf. hyalina, and Morchella septimelata.</title>
        <authorList>
            <person name="Wingfield B.D."/>
            <person name="Bills G.F."/>
            <person name="Dong Y."/>
            <person name="Huang W."/>
            <person name="Nel W.J."/>
            <person name="Swalarsk-Parry B.S."/>
            <person name="Vaghefi N."/>
            <person name="Wilken P.M."/>
            <person name="An Z."/>
            <person name="de Beer Z.W."/>
            <person name="De Vos L."/>
            <person name="Chen L."/>
            <person name="Duong T.A."/>
            <person name="Gao Y."/>
            <person name="Hammerbacher A."/>
            <person name="Kikkert J.R."/>
            <person name="Li Y."/>
            <person name="Li H."/>
            <person name="Li K."/>
            <person name="Li Q."/>
            <person name="Liu X."/>
            <person name="Ma X."/>
            <person name="Naidoo K."/>
            <person name="Pethybridge S.J."/>
            <person name="Sun J."/>
            <person name="Steenkamp E.T."/>
            <person name="van der Nest M.A."/>
            <person name="van Wyk S."/>
            <person name="Wingfield M.J."/>
            <person name="Xiong C."/>
            <person name="Yue Q."/>
            <person name="Zhang X."/>
        </authorList>
    </citation>
    <scope>NUCLEOTIDE SEQUENCE [LARGE SCALE GENOMIC DNA]</scope>
    <source>
        <strain evidence="2 3">BP5796</strain>
    </source>
</reference>
<sequence length="235" mass="26174">MVEFELVPDTTKASLYITFPELDYVVIELNSLVSQDGYTDAICSRLRELFCLFSKDPLVRAVLISIDTTTELDTFNPMALWVPELNPDPNTGKQGSDFMLEAIRNCSKPIICVNHGKMSRTNLQIASASSIRICTSDSRFCIRDDEQVDNKLVDVLQEILQTTENKSLLRQFVLTGKPFPADVAKQLGFVSGVWKTKSEALDEGRRLAKAIAERRVDVVQKLAAEMKGSGKPGKL</sequence>
<dbReference type="PANTHER" id="PTHR43149">
    <property type="entry name" value="ENOYL-COA HYDRATASE"/>
    <property type="match status" value="1"/>
</dbReference>
<evidence type="ECO:0000313" key="3">
    <source>
        <dbReference type="Proteomes" id="UP000256328"/>
    </source>
</evidence>
<dbReference type="SUPFAM" id="SSF52096">
    <property type="entry name" value="ClpP/crotonase"/>
    <property type="match status" value="1"/>
</dbReference>
<dbReference type="EMBL" id="PDLN01000024">
    <property type="protein sequence ID" value="RDW56966.1"/>
    <property type="molecule type" value="Genomic_DNA"/>
</dbReference>